<dbReference type="AlphaFoldDB" id="A0AAV8SN44"/>
<protein>
    <submittedName>
        <fullName evidence="1">Uncharacterized protein</fullName>
    </submittedName>
</protein>
<accession>A0AAV8SN44</accession>
<comment type="caution">
    <text evidence="1">The sequence shown here is derived from an EMBL/GenBank/DDBJ whole genome shotgun (WGS) entry which is preliminary data.</text>
</comment>
<proteinExistence type="predicted"/>
<organism evidence="1 2">
    <name type="scientific">Erythroxylum novogranatense</name>
    <dbReference type="NCBI Taxonomy" id="1862640"/>
    <lineage>
        <taxon>Eukaryota</taxon>
        <taxon>Viridiplantae</taxon>
        <taxon>Streptophyta</taxon>
        <taxon>Embryophyta</taxon>
        <taxon>Tracheophyta</taxon>
        <taxon>Spermatophyta</taxon>
        <taxon>Magnoliopsida</taxon>
        <taxon>eudicotyledons</taxon>
        <taxon>Gunneridae</taxon>
        <taxon>Pentapetalae</taxon>
        <taxon>rosids</taxon>
        <taxon>fabids</taxon>
        <taxon>Malpighiales</taxon>
        <taxon>Erythroxylaceae</taxon>
        <taxon>Erythroxylum</taxon>
    </lineage>
</organism>
<reference evidence="1 2" key="1">
    <citation type="submission" date="2021-09" db="EMBL/GenBank/DDBJ databases">
        <title>Genomic insights and catalytic innovation underlie evolution of tropane alkaloids biosynthesis.</title>
        <authorList>
            <person name="Wang Y.-J."/>
            <person name="Tian T."/>
            <person name="Huang J.-P."/>
            <person name="Huang S.-X."/>
        </authorList>
    </citation>
    <scope>NUCLEOTIDE SEQUENCE [LARGE SCALE GENOMIC DNA]</scope>
    <source>
        <strain evidence="1">KIB-2018</strain>
        <tissue evidence="1">Leaf</tissue>
    </source>
</reference>
<dbReference type="EMBL" id="JAIWQS010000010">
    <property type="protein sequence ID" value="KAJ8753421.1"/>
    <property type="molecule type" value="Genomic_DNA"/>
</dbReference>
<dbReference type="Proteomes" id="UP001159364">
    <property type="component" value="Linkage Group LG10"/>
</dbReference>
<evidence type="ECO:0000313" key="2">
    <source>
        <dbReference type="Proteomes" id="UP001159364"/>
    </source>
</evidence>
<sequence length="79" mass="8965">MEEGFKPTRSSLTNLQIVNTLTHYSRRKGLSPFGPSGHSRCELLQSTLFKVVNILTYYSWRKGLLPFSLGGHSHCELLQ</sequence>
<gene>
    <name evidence="1" type="ORF">K2173_019820</name>
</gene>
<name>A0AAV8SN44_9ROSI</name>
<evidence type="ECO:0000313" key="1">
    <source>
        <dbReference type="EMBL" id="KAJ8753421.1"/>
    </source>
</evidence>
<keyword evidence="2" id="KW-1185">Reference proteome</keyword>